<evidence type="ECO:0000256" key="5">
    <source>
        <dbReference type="ARBA" id="ARBA00022741"/>
    </source>
</evidence>
<dbReference type="Pfam" id="PF00483">
    <property type="entry name" value="NTP_transferase"/>
    <property type="match status" value="1"/>
</dbReference>
<comment type="catalytic activity">
    <reaction evidence="7">
        <text>alpha-D-mannose 1-phosphate + GTP + H(+) = GDP-alpha-D-mannose + diphosphate</text>
        <dbReference type="Rhea" id="RHEA:15229"/>
        <dbReference type="ChEBI" id="CHEBI:15378"/>
        <dbReference type="ChEBI" id="CHEBI:33019"/>
        <dbReference type="ChEBI" id="CHEBI:37565"/>
        <dbReference type="ChEBI" id="CHEBI:57527"/>
        <dbReference type="ChEBI" id="CHEBI:58409"/>
        <dbReference type="EC" id="2.7.7.13"/>
    </reaction>
</comment>
<evidence type="ECO:0000256" key="2">
    <source>
        <dbReference type="ARBA" id="ARBA00012387"/>
    </source>
</evidence>
<dbReference type="Pfam" id="PF22640">
    <property type="entry name" value="ManC_GMP_beta-helix"/>
    <property type="match status" value="1"/>
</dbReference>
<keyword evidence="13" id="KW-1185">Reference proteome</keyword>
<protein>
    <recommendedName>
        <fullName evidence="2">mannose-1-phosphate guanylyltransferase</fullName>
        <ecNumber evidence="2">2.7.7.13</ecNumber>
    </recommendedName>
</protein>
<dbReference type="SUPFAM" id="SSF51182">
    <property type="entry name" value="RmlC-like cupins"/>
    <property type="match status" value="1"/>
</dbReference>
<dbReference type="InterPro" id="IPR029044">
    <property type="entry name" value="Nucleotide-diphossugar_trans"/>
</dbReference>
<organism evidence="12 13">
    <name type="scientific">Pseudolabrys taiwanensis</name>
    <dbReference type="NCBI Taxonomy" id="331696"/>
    <lineage>
        <taxon>Bacteria</taxon>
        <taxon>Pseudomonadati</taxon>
        <taxon>Pseudomonadota</taxon>
        <taxon>Alphaproteobacteria</taxon>
        <taxon>Hyphomicrobiales</taxon>
        <taxon>Xanthobacteraceae</taxon>
        <taxon>Pseudolabrys</taxon>
    </lineage>
</organism>
<dbReference type="GO" id="GO:0000271">
    <property type="term" value="P:polysaccharide biosynthetic process"/>
    <property type="evidence" value="ECO:0007669"/>
    <property type="project" value="InterPro"/>
</dbReference>
<dbReference type="InterPro" id="IPR049577">
    <property type="entry name" value="GMPP_N"/>
</dbReference>
<dbReference type="InterPro" id="IPR054566">
    <property type="entry name" value="ManC/GMP-like_b-helix"/>
</dbReference>
<name>A0A345ZQ87_9HYPH</name>
<accession>A0A345ZQ87</accession>
<gene>
    <name evidence="12" type="ORF">DW352_00245</name>
</gene>
<evidence type="ECO:0000313" key="12">
    <source>
        <dbReference type="EMBL" id="AXK79084.1"/>
    </source>
</evidence>
<evidence type="ECO:0000256" key="7">
    <source>
        <dbReference type="ARBA" id="ARBA00047343"/>
    </source>
</evidence>
<dbReference type="InterPro" id="IPR001538">
    <property type="entry name" value="Man6P_isomerase-2_C"/>
</dbReference>
<dbReference type="GO" id="GO:0005525">
    <property type="term" value="F:GTP binding"/>
    <property type="evidence" value="ECO:0007669"/>
    <property type="project" value="UniProtKB-KW"/>
</dbReference>
<dbReference type="GO" id="GO:0004475">
    <property type="term" value="F:mannose-1-phosphate guanylyltransferase (GTP) activity"/>
    <property type="evidence" value="ECO:0007669"/>
    <property type="project" value="UniProtKB-EC"/>
</dbReference>
<dbReference type="GO" id="GO:0009298">
    <property type="term" value="P:GDP-mannose biosynthetic process"/>
    <property type="evidence" value="ECO:0007669"/>
    <property type="project" value="TreeGrafter"/>
</dbReference>
<dbReference type="SUPFAM" id="SSF53448">
    <property type="entry name" value="Nucleotide-diphospho-sugar transferases"/>
    <property type="match status" value="1"/>
</dbReference>
<dbReference type="FunFam" id="3.90.550.10:FF:000046">
    <property type="entry name" value="Mannose-1-phosphate guanylyltransferase (GDP)"/>
    <property type="match status" value="1"/>
</dbReference>
<dbReference type="KEGG" id="ptaw:DW352_00245"/>
<keyword evidence="5" id="KW-0547">Nucleotide-binding</keyword>
<keyword evidence="12" id="KW-0413">Isomerase</keyword>
<dbReference type="EC" id="2.7.7.13" evidence="2"/>
<evidence type="ECO:0000259" key="10">
    <source>
        <dbReference type="Pfam" id="PF01050"/>
    </source>
</evidence>
<dbReference type="InterPro" id="IPR006375">
    <property type="entry name" value="Man1P_GuaTrfase/Man6P_Isoase"/>
</dbReference>
<evidence type="ECO:0000256" key="1">
    <source>
        <dbReference type="ARBA" id="ARBA00006115"/>
    </source>
</evidence>
<dbReference type="InterPro" id="IPR051161">
    <property type="entry name" value="Mannose-6P_isomerase_type2"/>
</dbReference>
<dbReference type="InterPro" id="IPR014710">
    <property type="entry name" value="RmlC-like_jellyroll"/>
</dbReference>
<feature type="domain" description="Nucleotidyl transferase" evidence="9">
    <location>
        <begin position="7"/>
        <end position="285"/>
    </location>
</feature>
<sequence length="470" mass="51559">MSSPIIPILLAGGAGTRLWPVSRDALPKQFLPLVGERSTYQETLLRVKDGMFGPPIVITGPNFHFFARRQAEEIGVDVTVVIEPLRRDSGPAIAAATAIARQRDPDAVVLALAADHIILDPEAFRVTCAGGRAAAEQGAIVTFGIKPTEPKTSYGYILPGEPVGAGDVRKVQQFVEKPDTATAARYVMDGYLWNSGNFLFRADVMLDELARLEPAMASAVEAAAADATDDLGFLRLDPAAFARAPQKSIDYAVMEKTDRAAVIAGTFRWSDIGSWDALFDITPRDNQGNVLQGPVVTMDARNCVVHSDHRLTAVVGVEDLVVVSTMDAVMVVPRARSQEVKDLVAKLKTDNRKEATEHKRGHRPWGYYESIDNGDRFQVKRIVVTPGGTLSLQKHRHRSEHWIVVRGTAEVTVNETTRSVHENESVYIPIGSVHRLANQGRIPLELIEVQTGSYLGEDDIVRLEDIYKRV</sequence>
<dbReference type="Gene3D" id="2.60.120.10">
    <property type="entry name" value="Jelly Rolls"/>
    <property type="match status" value="1"/>
</dbReference>
<dbReference type="AlphaFoldDB" id="A0A345ZQ87"/>
<keyword evidence="6" id="KW-0342">GTP-binding</keyword>
<dbReference type="InterPro" id="IPR011051">
    <property type="entry name" value="RmlC_Cupin_sf"/>
</dbReference>
<dbReference type="PANTHER" id="PTHR46390">
    <property type="entry name" value="MANNOSE-1-PHOSPHATE GUANYLYLTRANSFERASE"/>
    <property type="match status" value="1"/>
</dbReference>
<proteinExistence type="inferred from homology"/>
<dbReference type="FunFam" id="2.60.120.10:FF:000032">
    <property type="entry name" value="Mannose-1-phosphate guanylyltransferase/mannose-6-phosphate isomerase"/>
    <property type="match status" value="1"/>
</dbReference>
<dbReference type="GO" id="GO:0016853">
    <property type="term" value="F:isomerase activity"/>
    <property type="evidence" value="ECO:0007669"/>
    <property type="project" value="UniProtKB-KW"/>
</dbReference>
<evidence type="ECO:0000256" key="3">
    <source>
        <dbReference type="ARBA" id="ARBA00022679"/>
    </source>
</evidence>
<dbReference type="NCBIfam" id="TIGR01479">
    <property type="entry name" value="GMP_PMI"/>
    <property type="match status" value="1"/>
</dbReference>
<evidence type="ECO:0000256" key="6">
    <source>
        <dbReference type="ARBA" id="ARBA00023134"/>
    </source>
</evidence>
<feature type="domain" description="Mannose-6-phosphate isomerase type II C-terminal" evidence="10">
    <location>
        <begin position="351"/>
        <end position="465"/>
    </location>
</feature>
<dbReference type="Gene3D" id="3.90.550.10">
    <property type="entry name" value="Spore Coat Polysaccharide Biosynthesis Protein SpsA, Chain A"/>
    <property type="match status" value="1"/>
</dbReference>
<comment type="similarity">
    <text evidence="1 8">Belongs to the mannose-6-phosphate isomerase type 2 family.</text>
</comment>
<evidence type="ECO:0000313" key="13">
    <source>
        <dbReference type="Proteomes" id="UP000254889"/>
    </source>
</evidence>
<dbReference type="EMBL" id="CP031417">
    <property type="protein sequence ID" value="AXK79084.1"/>
    <property type="molecule type" value="Genomic_DNA"/>
</dbReference>
<evidence type="ECO:0000256" key="4">
    <source>
        <dbReference type="ARBA" id="ARBA00022695"/>
    </source>
</evidence>
<evidence type="ECO:0000259" key="11">
    <source>
        <dbReference type="Pfam" id="PF22640"/>
    </source>
</evidence>
<feature type="domain" description="MannoseP isomerase/GMP-like beta-helix" evidence="11">
    <location>
        <begin position="294"/>
        <end position="347"/>
    </location>
</feature>
<dbReference type="RefSeq" id="WP_115687424.1">
    <property type="nucleotide sequence ID" value="NZ_CP031417.1"/>
</dbReference>
<dbReference type="CDD" id="cd02213">
    <property type="entry name" value="cupin_PMI_typeII_C"/>
    <property type="match status" value="1"/>
</dbReference>
<keyword evidence="4 12" id="KW-0548">Nucleotidyltransferase</keyword>
<dbReference type="CDD" id="cd02509">
    <property type="entry name" value="GDP-M1P_Guanylyltransferase"/>
    <property type="match status" value="1"/>
</dbReference>
<reference evidence="12 13" key="1">
    <citation type="submission" date="2018-07" db="EMBL/GenBank/DDBJ databases">
        <authorList>
            <person name="Quirk P.G."/>
            <person name="Krulwich T.A."/>
        </authorList>
    </citation>
    <scope>NUCLEOTIDE SEQUENCE [LARGE SCALE GENOMIC DNA]</scope>
    <source>
        <strain evidence="12 13">CC-BB4</strain>
    </source>
</reference>
<keyword evidence="3 12" id="KW-0808">Transferase</keyword>
<dbReference type="PANTHER" id="PTHR46390:SF1">
    <property type="entry name" value="MANNOSE-1-PHOSPHATE GUANYLYLTRANSFERASE"/>
    <property type="match status" value="1"/>
</dbReference>
<dbReference type="InterPro" id="IPR005835">
    <property type="entry name" value="NTP_transferase_dom"/>
</dbReference>
<dbReference type="Pfam" id="PF01050">
    <property type="entry name" value="MannoseP_isomer"/>
    <property type="match status" value="1"/>
</dbReference>
<evidence type="ECO:0000259" key="9">
    <source>
        <dbReference type="Pfam" id="PF00483"/>
    </source>
</evidence>
<dbReference type="OrthoDB" id="9806359at2"/>
<dbReference type="Proteomes" id="UP000254889">
    <property type="component" value="Chromosome"/>
</dbReference>
<evidence type="ECO:0000256" key="8">
    <source>
        <dbReference type="RuleBase" id="RU004190"/>
    </source>
</evidence>